<proteinExistence type="predicted"/>
<name>A0A832WIK4_9EURY</name>
<protein>
    <submittedName>
        <fullName evidence="2">Glycosyltransferase</fullName>
    </submittedName>
</protein>
<dbReference type="Proteomes" id="UP000645676">
    <property type="component" value="Unassembled WGS sequence"/>
</dbReference>
<evidence type="ECO:0000313" key="3">
    <source>
        <dbReference type="Proteomes" id="UP000645676"/>
    </source>
</evidence>
<sequence>MSNKKKQLTVMGTVWDFWSVLKMFDKLYESKYISFYEPWLKGEIDKEKIILFNEKSKNPLLWPFKILKRTYKILKIIREFKPDLVITHHDDANVSIIPVILLNKIFKISNNTKFILWVRNNPIESYKEGLYSKIIILAYKYFYKYADIIIVQTQENKKIIESHFKSLKNKTKIVPNVYEIDKLQQLSHEPLEKQYLNIFKDSFVF</sequence>
<evidence type="ECO:0000259" key="1">
    <source>
        <dbReference type="Pfam" id="PF13439"/>
    </source>
</evidence>
<dbReference type="Gene3D" id="3.40.50.2000">
    <property type="entry name" value="Glycogen Phosphorylase B"/>
    <property type="match status" value="1"/>
</dbReference>
<gene>
    <name evidence="2" type="ORF">HA335_02605</name>
</gene>
<dbReference type="InterPro" id="IPR028098">
    <property type="entry name" value="Glyco_trans_4-like_N"/>
</dbReference>
<feature type="domain" description="Glycosyltransferase subfamily 4-like N-terminal" evidence="1">
    <location>
        <begin position="66"/>
        <end position="180"/>
    </location>
</feature>
<dbReference type="Pfam" id="PF13439">
    <property type="entry name" value="Glyco_transf_4"/>
    <property type="match status" value="1"/>
</dbReference>
<dbReference type="EMBL" id="DUJR01000011">
    <property type="protein sequence ID" value="HII59464.1"/>
    <property type="molecule type" value="Genomic_DNA"/>
</dbReference>
<accession>A0A832WIK4</accession>
<keyword evidence="2" id="KW-0808">Transferase</keyword>
<evidence type="ECO:0000313" key="2">
    <source>
        <dbReference type="EMBL" id="HII59464.1"/>
    </source>
</evidence>
<feature type="non-terminal residue" evidence="2">
    <location>
        <position position="205"/>
    </location>
</feature>
<dbReference type="AlphaFoldDB" id="A0A832WIK4"/>
<comment type="caution">
    <text evidence="2">The sequence shown here is derived from an EMBL/GenBank/DDBJ whole genome shotgun (WGS) entry which is preliminary data.</text>
</comment>
<organism evidence="2 3">
    <name type="scientific">Methanocaldococcus jannaschii</name>
    <dbReference type="NCBI Taxonomy" id="2190"/>
    <lineage>
        <taxon>Archaea</taxon>
        <taxon>Methanobacteriati</taxon>
        <taxon>Methanobacteriota</taxon>
        <taxon>Methanomada group</taxon>
        <taxon>Methanococci</taxon>
        <taxon>Methanococcales</taxon>
        <taxon>Methanocaldococcaceae</taxon>
        <taxon>Methanocaldococcus</taxon>
    </lineage>
</organism>
<dbReference type="SUPFAM" id="SSF53756">
    <property type="entry name" value="UDP-Glycosyltransferase/glycogen phosphorylase"/>
    <property type="match status" value="1"/>
</dbReference>
<dbReference type="GO" id="GO:0016740">
    <property type="term" value="F:transferase activity"/>
    <property type="evidence" value="ECO:0007669"/>
    <property type="project" value="UniProtKB-KW"/>
</dbReference>
<reference evidence="2" key="1">
    <citation type="journal article" date="2020" name="bioRxiv">
        <title>A rank-normalized archaeal taxonomy based on genome phylogeny resolves widespread incomplete and uneven classifications.</title>
        <authorList>
            <person name="Rinke C."/>
            <person name="Chuvochina M."/>
            <person name="Mussig A.J."/>
            <person name="Chaumeil P.-A."/>
            <person name="Waite D.W."/>
            <person name="Whitman W.B."/>
            <person name="Parks D.H."/>
            <person name="Hugenholtz P."/>
        </authorList>
    </citation>
    <scope>NUCLEOTIDE SEQUENCE</scope>
    <source>
        <strain evidence="2">UBA8849</strain>
    </source>
</reference>